<sequence>MARRVLDALRGAGHTTVTAAHLEHAATLPPEDQVAALGAVRLLGADVLAPYVLTGSAPPAEETVAVAAALDALPPAQPPPAAPPGGPEPAWVRAWIDWSLVTVLARIDPAVTAPTAPEPPPPPRCAAPTAPRHAPATAEGGVTHEGWVPWSVLMGQLSPLALPGLDGPVHQAARSGATGLARGATRAVLRRDFPTAARITRWLAWLHAEGVRLPLDPAPLTEHITLLGGGGRVALDTAIAGRLLGLESV</sequence>
<name>A0ABU6C8I5_9ACTN</name>
<feature type="compositionally biased region" description="Pro residues" evidence="1">
    <location>
        <begin position="116"/>
        <end position="125"/>
    </location>
</feature>
<gene>
    <name evidence="2" type="ORF">OKJ48_12350</name>
</gene>
<protein>
    <submittedName>
        <fullName evidence="2">Uncharacterized protein</fullName>
    </submittedName>
</protein>
<feature type="region of interest" description="Disordered" evidence="1">
    <location>
        <begin position="112"/>
        <end position="139"/>
    </location>
</feature>
<comment type="caution">
    <text evidence="2">The sequence shown here is derived from an EMBL/GenBank/DDBJ whole genome shotgun (WGS) entry which is preliminary data.</text>
</comment>
<feature type="compositionally biased region" description="Low complexity" evidence="1">
    <location>
        <begin position="126"/>
        <end position="138"/>
    </location>
</feature>
<dbReference type="RefSeq" id="WP_324768230.1">
    <property type="nucleotide sequence ID" value="NZ_BAAATS010000045.1"/>
</dbReference>
<evidence type="ECO:0000313" key="3">
    <source>
        <dbReference type="Proteomes" id="UP001352223"/>
    </source>
</evidence>
<proteinExistence type="predicted"/>
<accession>A0ABU6C8I5</accession>
<reference evidence="2 3" key="1">
    <citation type="submission" date="2022-10" db="EMBL/GenBank/DDBJ databases">
        <authorList>
            <person name="Xie J."/>
            <person name="Shen N."/>
        </authorList>
    </citation>
    <scope>NUCLEOTIDE SEQUENCE [LARGE SCALE GENOMIC DNA]</scope>
    <source>
        <strain evidence="2 3">DSM 41681</strain>
    </source>
</reference>
<evidence type="ECO:0000256" key="1">
    <source>
        <dbReference type="SAM" id="MobiDB-lite"/>
    </source>
</evidence>
<keyword evidence="3" id="KW-1185">Reference proteome</keyword>
<organism evidence="2 3">
    <name type="scientific">Streptomyces kunmingensis</name>
    <dbReference type="NCBI Taxonomy" id="68225"/>
    <lineage>
        <taxon>Bacteria</taxon>
        <taxon>Bacillati</taxon>
        <taxon>Actinomycetota</taxon>
        <taxon>Actinomycetes</taxon>
        <taxon>Kitasatosporales</taxon>
        <taxon>Streptomycetaceae</taxon>
        <taxon>Streptomyces</taxon>
    </lineage>
</organism>
<dbReference type="Proteomes" id="UP001352223">
    <property type="component" value="Unassembled WGS sequence"/>
</dbReference>
<evidence type="ECO:0000313" key="2">
    <source>
        <dbReference type="EMBL" id="MEB3961029.1"/>
    </source>
</evidence>
<dbReference type="EMBL" id="JAOZYB010000075">
    <property type="protein sequence ID" value="MEB3961029.1"/>
    <property type="molecule type" value="Genomic_DNA"/>
</dbReference>